<comment type="similarity">
    <text evidence="2 10">Belongs to the transketolase family. DXPS subfamily.</text>
</comment>
<dbReference type="Proteomes" id="UP001199319">
    <property type="component" value="Unassembled WGS sequence"/>
</dbReference>
<feature type="binding site" evidence="10">
    <location>
        <begin position="108"/>
        <end position="110"/>
    </location>
    <ligand>
        <name>thiamine diphosphate</name>
        <dbReference type="ChEBI" id="CHEBI:58937"/>
    </ligand>
</feature>
<dbReference type="EC" id="2.2.1.7" evidence="10"/>
<dbReference type="InterPro" id="IPR005475">
    <property type="entry name" value="Transketolase-like_Pyr-bd"/>
</dbReference>
<evidence type="ECO:0000313" key="12">
    <source>
        <dbReference type="EMBL" id="MCC2128970.1"/>
    </source>
</evidence>
<dbReference type="GO" id="GO:0019288">
    <property type="term" value="P:isopentenyl diphosphate biosynthetic process, methylerythritol 4-phosphate pathway"/>
    <property type="evidence" value="ECO:0007669"/>
    <property type="project" value="TreeGrafter"/>
</dbReference>
<evidence type="ECO:0000256" key="10">
    <source>
        <dbReference type="HAMAP-Rule" id="MF_00315"/>
    </source>
</evidence>
<feature type="binding site" evidence="10">
    <location>
        <position position="359"/>
    </location>
    <ligand>
        <name>thiamine diphosphate</name>
        <dbReference type="ChEBI" id="CHEBI:58937"/>
    </ligand>
</feature>
<evidence type="ECO:0000259" key="11">
    <source>
        <dbReference type="SMART" id="SM00861"/>
    </source>
</evidence>
<keyword evidence="6 10" id="KW-0460">Magnesium</keyword>
<keyword evidence="9 10" id="KW-0414">Isoprene biosynthesis</keyword>
<dbReference type="PANTHER" id="PTHR43322:SF5">
    <property type="entry name" value="1-DEOXY-D-XYLULOSE-5-PHOSPHATE SYNTHASE, CHLOROPLASTIC"/>
    <property type="match status" value="1"/>
</dbReference>
<feature type="binding site" evidence="10">
    <location>
        <position position="139"/>
    </location>
    <ligand>
        <name>Mg(2+)</name>
        <dbReference type="ChEBI" id="CHEBI:18420"/>
    </ligand>
</feature>
<dbReference type="SUPFAM" id="SSF52518">
    <property type="entry name" value="Thiamin diphosphate-binding fold (THDP-binding)"/>
    <property type="match status" value="2"/>
</dbReference>
<evidence type="ECO:0000256" key="9">
    <source>
        <dbReference type="ARBA" id="ARBA00023229"/>
    </source>
</evidence>
<proteinExistence type="inferred from homology"/>
<keyword evidence="4 10" id="KW-0808">Transferase</keyword>
<evidence type="ECO:0000256" key="5">
    <source>
        <dbReference type="ARBA" id="ARBA00022723"/>
    </source>
</evidence>
<dbReference type="Pfam" id="PF02779">
    <property type="entry name" value="Transket_pyr"/>
    <property type="match status" value="1"/>
</dbReference>
<gene>
    <name evidence="10 12" type="primary">dxs</name>
    <name evidence="12" type="ORF">LKD37_05465</name>
</gene>
<comment type="catalytic activity">
    <reaction evidence="10">
        <text>D-glyceraldehyde 3-phosphate + pyruvate + H(+) = 1-deoxy-D-xylulose 5-phosphate + CO2</text>
        <dbReference type="Rhea" id="RHEA:12605"/>
        <dbReference type="ChEBI" id="CHEBI:15361"/>
        <dbReference type="ChEBI" id="CHEBI:15378"/>
        <dbReference type="ChEBI" id="CHEBI:16526"/>
        <dbReference type="ChEBI" id="CHEBI:57792"/>
        <dbReference type="ChEBI" id="CHEBI:59776"/>
        <dbReference type="EC" id="2.2.1.7"/>
    </reaction>
</comment>
<feature type="binding site" evidence="10">
    <location>
        <position position="168"/>
    </location>
    <ligand>
        <name>Mg(2+)</name>
        <dbReference type="ChEBI" id="CHEBI:18420"/>
    </ligand>
</feature>
<evidence type="ECO:0000313" key="13">
    <source>
        <dbReference type="Proteomes" id="UP001199319"/>
    </source>
</evidence>
<dbReference type="InterPro" id="IPR029061">
    <property type="entry name" value="THDP-binding"/>
</dbReference>
<dbReference type="PANTHER" id="PTHR43322">
    <property type="entry name" value="1-D-DEOXYXYLULOSE 5-PHOSPHATE SYNTHASE-RELATED"/>
    <property type="match status" value="1"/>
</dbReference>
<comment type="caution">
    <text evidence="12">The sequence shown here is derived from an EMBL/GenBank/DDBJ whole genome shotgun (WGS) entry which is preliminary data.</text>
</comment>
<accession>A0AAE3AFI6</accession>
<evidence type="ECO:0000256" key="7">
    <source>
        <dbReference type="ARBA" id="ARBA00022977"/>
    </source>
</evidence>
<protein>
    <recommendedName>
        <fullName evidence="10">1-deoxy-D-xylulose-5-phosphate synthase</fullName>
        <ecNumber evidence="10">2.2.1.7</ecNumber>
    </recommendedName>
    <alternativeName>
        <fullName evidence="10">1-deoxyxylulose-5-phosphate synthase</fullName>
        <shortName evidence="10">DXP synthase</shortName>
        <shortName evidence="10">DXPS</shortName>
    </alternativeName>
</protein>
<comment type="cofactor">
    <cofactor evidence="10">
        <name>Mg(2+)</name>
        <dbReference type="ChEBI" id="CHEBI:18420"/>
    </cofactor>
    <text evidence="10">Binds 1 Mg(2+) ion per subunit.</text>
</comment>
<comment type="cofactor">
    <cofactor evidence="10">
        <name>thiamine diphosphate</name>
        <dbReference type="ChEBI" id="CHEBI:58937"/>
    </cofactor>
    <text evidence="10">Binds 1 thiamine pyrophosphate per subunit.</text>
</comment>
<dbReference type="HAMAP" id="MF_00315">
    <property type="entry name" value="DXP_synth"/>
    <property type="match status" value="1"/>
</dbReference>
<evidence type="ECO:0000256" key="1">
    <source>
        <dbReference type="ARBA" id="ARBA00004980"/>
    </source>
</evidence>
<dbReference type="GO" id="GO:0008661">
    <property type="term" value="F:1-deoxy-D-xylulose-5-phosphate synthase activity"/>
    <property type="evidence" value="ECO:0007669"/>
    <property type="project" value="UniProtKB-UniRule"/>
</dbReference>
<dbReference type="Pfam" id="PF02780">
    <property type="entry name" value="Transketolase_C"/>
    <property type="match status" value="1"/>
</dbReference>
<dbReference type="Gene3D" id="3.40.50.920">
    <property type="match status" value="1"/>
</dbReference>
<dbReference type="NCBIfam" id="NF003933">
    <property type="entry name" value="PRK05444.2-2"/>
    <property type="match status" value="1"/>
</dbReference>
<keyword evidence="5 10" id="KW-0479">Metal-binding</keyword>
<dbReference type="Gene3D" id="3.40.50.970">
    <property type="match status" value="2"/>
</dbReference>
<comment type="pathway">
    <text evidence="1 10">Metabolic intermediate biosynthesis; 1-deoxy-D-xylulose 5-phosphate biosynthesis; 1-deoxy-D-xylulose 5-phosphate from D-glyceraldehyde 3-phosphate and pyruvate: step 1/1.</text>
</comment>
<name>A0AAE3AFI6_9FIRM</name>
<dbReference type="GO" id="GO:0016114">
    <property type="term" value="P:terpenoid biosynthetic process"/>
    <property type="evidence" value="ECO:0007669"/>
    <property type="project" value="UniProtKB-UniRule"/>
</dbReference>
<feature type="binding site" evidence="10">
    <location>
        <position position="279"/>
    </location>
    <ligand>
        <name>thiamine diphosphate</name>
        <dbReference type="ChEBI" id="CHEBI:58937"/>
    </ligand>
</feature>
<dbReference type="GO" id="GO:0005829">
    <property type="term" value="C:cytosol"/>
    <property type="evidence" value="ECO:0007669"/>
    <property type="project" value="TreeGrafter"/>
</dbReference>
<evidence type="ECO:0000256" key="3">
    <source>
        <dbReference type="ARBA" id="ARBA00011738"/>
    </source>
</evidence>
<feature type="domain" description="Transketolase-like pyrimidine-binding" evidence="11">
    <location>
        <begin position="308"/>
        <end position="472"/>
    </location>
</feature>
<dbReference type="EMBL" id="JAJEPW010000011">
    <property type="protein sequence ID" value="MCC2128970.1"/>
    <property type="molecule type" value="Genomic_DNA"/>
</dbReference>
<feature type="binding site" evidence="10">
    <location>
        <begin position="140"/>
        <end position="141"/>
    </location>
    <ligand>
        <name>thiamine diphosphate</name>
        <dbReference type="ChEBI" id="CHEBI:58937"/>
    </ligand>
</feature>
<dbReference type="CDD" id="cd07033">
    <property type="entry name" value="TPP_PYR_DXS_TK_like"/>
    <property type="match status" value="1"/>
</dbReference>
<dbReference type="InterPro" id="IPR009014">
    <property type="entry name" value="Transketo_C/PFOR_II"/>
</dbReference>
<dbReference type="SUPFAM" id="SSF52922">
    <property type="entry name" value="TK C-terminal domain-like"/>
    <property type="match status" value="1"/>
</dbReference>
<comment type="function">
    <text evidence="10">Catalyzes the acyloin condensation reaction between C atoms 2 and 3 of pyruvate and glyceraldehyde 3-phosphate to yield 1-deoxy-D-xylulose-5-phosphate (DXP).</text>
</comment>
<dbReference type="CDD" id="cd02007">
    <property type="entry name" value="TPP_DXS"/>
    <property type="match status" value="1"/>
</dbReference>
<dbReference type="GO" id="GO:0009228">
    <property type="term" value="P:thiamine biosynthetic process"/>
    <property type="evidence" value="ECO:0007669"/>
    <property type="project" value="UniProtKB-UniRule"/>
</dbReference>
<feature type="binding site" evidence="10">
    <location>
        <position position="67"/>
    </location>
    <ligand>
        <name>thiamine diphosphate</name>
        <dbReference type="ChEBI" id="CHEBI:58937"/>
    </ligand>
</feature>
<dbReference type="NCBIfam" id="TIGR00204">
    <property type="entry name" value="dxs"/>
    <property type="match status" value="1"/>
</dbReference>
<evidence type="ECO:0000256" key="8">
    <source>
        <dbReference type="ARBA" id="ARBA00023052"/>
    </source>
</evidence>
<reference evidence="12" key="1">
    <citation type="submission" date="2021-10" db="EMBL/GenBank/DDBJ databases">
        <title>Anaerobic single-cell dispensing facilitates the cultivation of human gut bacteria.</title>
        <authorList>
            <person name="Afrizal A."/>
        </authorList>
    </citation>
    <scope>NUCLEOTIDE SEQUENCE</scope>
    <source>
        <strain evidence="12">CLA-AA-H272</strain>
    </source>
</reference>
<dbReference type="SMART" id="SM00861">
    <property type="entry name" value="Transket_pyr"/>
    <property type="match status" value="1"/>
</dbReference>
<keyword evidence="7 10" id="KW-0784">Thiamine biosynthesis</keyword>
<dbReference type="GO" id="GO:0030976">
    <property type="term" value="F:thiamine pyrophosphate binding"/>
    <property type="evidence" value="ECO:0007669"/>
    <property type="project" value="UniProtKB-UniRule"/>
</dbReference>
<organism evidence="12 13">
    <name type="scientific">Brotocaccenecus cirricatena</name>
    <dbReference type="NCBI Taxonomy" id="3064195"/>
    <lineage>
        <taxon>Bacteria</taxon>
        <taxon>Bacillati</taxon>
        <taxon>Bacillota</taxon>
        <taxon>Clostridia</taxon>
        <taxon>Eubacteriales</taxon>
        <taxon>Oscillospiraceae</taxon>
        <taxon>Brotocaccenecus</taxon>
    </lineage>
</organism>
<evidence type="ECO:0000256" key="6">
    <source>
        <dbReference type="ARBA" id="ARBA00022842"/>
    </source>
</evidence>
<dbReference type="GO" id="GO:0000287">
    <property type="term" value="F:magnesium ion binding"/>
    <property type="evidence" value="ECO:0007669"/>
    <property type="project" value="UniProtKB-UniRule"/>
</dbReference>
<keyword evidence="8 10" id="KW-0786">Thiamine pyrophosphate</keyword>
<comment type="subunit">
    <text evidence="3 10">Homodimer.</text>
</comment>
<sequence length="613" mass="66495">MDSPADVKGLNENQARQLCAELRDFLVREVSRTGGHLASNLGVVELTVAIHRVFDTSVDRLVFDVGHQCYVHKALTGRRELFDTLRQFGGLSGFPKPWESVHDAFIAGHASNSVSVALGMARARTLQGKDYHVLALIGDGAMGGGLSFEGLNDAGASGEPLIVILNDNGMSIDPNVGGLSRHLSRLRSTPEYYEFKRRYRQMLTGSQTGKRVYAMSHDVKTALKKSLLPGSTVFENMGFTYMGPVDGHDVETLTQMLVLARDMRRPVLLHVHTVKGKGYPYAQQEPGKYHGVGPFDVETGKPLKSSGESFSTVFGHELLDLAQKDDRICAVTAAMVDGTGLTEFAHALPKRFFDVGIAEGHGVAMCAGMAQQGMVPVFAVYSSFLQRGYDMLLHDVALNHLHVVLGVDRAGLVGADGETHHGCFDPMYLSQVPGMTVLCPASFAELRRMLHRAVEEIDGPVAVRYPRGGQGRYREDGGDGAFACLREGEDAAILTYGILVNQALDAADLLAQKGIRVRVLKLNQICPLDSGAVKEALSGTERLLVLEDCMATGCVGQRIAAILAQERMEPRCLTLKNLGGRFAPQGTVDQLYKAFGLDARSVADSVEEMLHEQ</sequence>
<dbReference type="AlphaFoldDB" id="A0AAE3AFI6"/>
<keyword evidence="13" id="KW-1185">Reference proteome</keyword>
<evidence type="ECO:0000256" key="4">
    <source>
        <dbReference type="ARBA" id="ARBA00022679"/>
    </source>
</evidence>
<dbReference type="InterPro" id="IPR033248">
    <property type="entry name" value="Transketolase_C"/>
</dbReference>
<dbReference type="Pfam" id="PF13292">
    <property type="entry name" value="DXP_synthase_N"/>
    <property type="match status" value="1"/>
</dbReference>
<feature type="binding site" evidence="10">
    <location>
        <position position="168"/>
    </location>
    <ligand>
        <name>thiamine diphosphate</name>
        <dbReference type="ChEBI" id="CHEBI:58937"/>
    </ligand>
</feature>
<dbReference type="InterPro" id="IPR005477">
    <property type="entry name" value="Dxylulose-5-P_synthase"/>
</dbReference>
<evidence type="ECO:0000256" key="2">
    <source>
        <dbReference type="ARBA" id="ARBA00011081"/>
    </source>
</evidence>